<dbReference type="EMBL" id="CAJPWZ010000293">
    <property type="protein sequence ID" value="CAG2189443.1"/>
    <property type="molecule type" value="Genomic_DNA"/>
</dbReference>
<keyword evidence="4" id="KW-1185">Reference proteome</keyword>
<protein>
    <submittedName>
        <fullName evidence="3">Uncharacterized protein</fullName>
    </submittedName>
</protein>
<organism evidence="3 4">
    <name type="scientific">Mytilus edulis</name>
    <name type="common">Blue mussel</name>
    <dbReference type="NCBI Taxonomy" id="6550"/>
    <lineage>
        <taxon>Eukaryota</taxon>
        <taxon>Metazoa</taxon>
        <taxon>Spiralia</taxon>
        <taxon>Lophotrochozoa</taxon>
        <taxon>Mollusca</taxon>
        <taxon>Bivalvia</taxon>
        <taxon>Autobranchia</taxon>
        <taxon>Pteriomorphia</taxon>
        <taxon>Mytilida</taxon>
        <taxon>Mytiloidea</taxon>
        <taxon>Mytilidae</taxon>
        <taxon>Mytilinae</taxon>
        <taxon>Mytilus</taxon>
    </lineage>
</organism>
<reference evidence="3" key="1">
    <citation type="submission" date="2021-03" db="EMBL/GenBank/DDBJ databases">
        <authorList>
            <person name="Bekaert M."/>
        </authorList>
    </citation>
    <scope>NUCLEOTIDE SEQUENCE</scope>
</reference>
<keyword evidence="2" id="KW-1133">Transmembrane helix</keyword>
<feature type="region of interest" description="Disordered" evidence="1">
    <location>
        <begin position="570"/>
        <end position="607"/>
    </location>
</feature>
<feature type="compositionally biased region" description="Low complexity" evidence="1">
    <location>
        <begin position="579"/>
        <end position="595"/>
    </location>
</feature>
<feature type="region of interest" description="Disordered" evidence="1">
    <location>
        <begin position="283"/>
        <end position="322"/>
    </location>
</feature>
<feature type="region of interest" description="Disordered" evidence="1">
    <location>
        <begin position="461"/>
        <end position="490"/>
    </location>
</feature>
<comment type="caution">
    <text evidence="3">The sequence shown here is derived from an EMBL/GenBank/DDBJ whole genome shotgun (WGS) entry which is preliminary data.</text>
</comment>
<name>A0A8S3Q0B4_MYTED</name>
<keyword evidence="2" id="KW-0812">Transmembrane</keyword>
<gene>
    <name evidence="3" type="ORF">MEDL_4818</name>
</gene>
<evidence type="ECO:0000256" key="1">
    <source>
        <dbReference type="SAM" id="MobiDB-lite"/>
    </source>
</evidence>
<evidence type="ECO:0000256" key="2">
    <source>
        <dbReference type="SAM" id="Phobius"/>
    </source>
</evidence>
<keyword evidence="2" id="KW-0472">Membrane</keyword>
<feature type="compositionally biased region" description="Polar residues" evidence="1">
    <location>
        <begin position="461"/>
        <end position="485"/>
    </location>
</feature>
<feature type="compositionally biased region" description="Low complexity" evidence="1">
    <location>
        <begin position="298"/>
        <end position="308"/>
    </location>
</feature>
<evidence type="ECO:0000313" key="3">
    <source>
        <dbReference type="EMBL" id="CAG2189443.1"/>
    </source>
</evidence>
<dbReference type="Proteomes" id="UP000683360">
    <property type="component" value="Unassembled WGS sequence"/>
</dbReference>
<evidence type="ECO:0000313" key="4">
    <source>
        <dbReference type="Proteomes" id="UP000683360"/>
    </source>
</evidence>
<dbReference type="AlphaFoldDB" id="A0A8S3Q0B4"/>
<feature type="transmembrane region" description="Helical" evidence="2">
    <location>
        <begin position="38"/>
        <end position="65"/>
    </location>
</feature>
<sequence>MLLSYQLIEKRQQCDNLLIGNFLGNLRDRERPYHYSHAINILIGCLVGVFVIALIIIIIVAEFCLRRRKIRKARANNRMDVNGSTNLQGYIKAQKAIPAKSTRFVEEQTVSTTLQSRQLSQNSLDYLASKPVHTKQNGISSVRYYEVGDGKPLAVEYYTVNPLNAEKILYQPEGQLVQPSDERDNIEQTIAYPTSEIDASSDDSSYQVDMSTQTRDIPSNVSNEYSITALVENNPVTIIEHVQNKIISSSSCTQTFQAETQATQTFQSESQCTQTVPIEAQSTQTIQIETQPEKKPEPTVTTTNTQTPYSVSYPSDSDRIKSSDNYQHEKQYEQWMDYYHGPHQEYPYMEPYPADMMPFMYPTDEAYPYYYDQDVYSIASSVSEKPVKKRREKVEKTKIIEKYIVIQQPPPVQTIVREDNTQKVETNVTQSSAVDVYKSNKYKDYFGQFSNNEISLSRMNAKNQSKANGGPRSSAQNGQNKSKSSGMKHGKALISEKDLHRIWNTRHQTRQHGSNGSIKLEVPPDYLKQVRYDTNVQEIPPADYDTNESNIYSGENETGVLQRYLKDVSDHSEQTNVKNGGLLNQSSQSQPNSGSTRFSGIISHMGSYRPDADTMMHRNQRLQPQVVDILPDDVPMRPDELHRSTMYPS</sequence>
<accession>A0A8S3Q0B4</accession>
<dbReference type="OrthoDB" id="6118372at2759"/>
<proteinExistence type="predicted"/>